<comment type="caution">
    <text evidence="2">The sequence shown here is derived from an EMBL/GenBank/DDBJ whole genome shotgun (WGS) entry which is preliminary data.</text>
</comment>
<keyword evidence="1" id="KW-0472">Membrane</keyword>
<keyword evidence="1" id="KW-0812">Transmembrane</keyword>
<evidence type="ECO:0000256" key="1">
    <source>
        <dbReference type="SAM" id="Phobius"/>
    </source>
</evidence>
<keyword evidence="3" id="KW-1185">Reference proteome</keyword>
<dbReference type="EMBL" id="JXTC01000517">
    <property type="protein sequence ID" value="PON48455.1"/>
    <property type="molecule type" value="Genomic_DNA"/>
</dbReference>
<keyword evidence="1" id="KW-1133">Transmembrane helix</keyword>
<evidence type="ECO:0000313" key="3">
    <source>
        <dbReference type="Proteomes" id="UP000237000"/>
    </source>
</evidence>
<proteinExistence type="predicted"/>
<reference evidence="3" key="1">
    <citation type="submission" date="2016-06" db="EMBL/GenBank/DDBJ databases">
        <title>Parallel loss of symbiosis genes in relatives of nitrogen-fixing non-legume Parasponia.</title>
        <authorList>
            <person name="Van Velzen R."/>
            <person name="Holmer R."/>
            <person name="Bu F."/>
            <person name="Rutten L."/>
            <person name="Van Zeijl A."/>
            <person name="Liu W."/>
            <person name="Santuari L."/>
            <person name="Cao Q."/>
            <person name="Sharma T."/>
            <person name="Shen D."/>
            <person name="Roswanjaya Y."/>
            <person name="Wardhani T."/>
            <person name="Kalhor M.S."/>
            <person name="Jansen J."/>
            <person name="Van den Hoogen J."/>
            <person name="Gungor B."/>
            <person name="Hartog M."/>
            <person name="Hontelez J."/>
            <person name="Verver J."/>
            <person name="Yang W.-C."/>
            <person name="Schijlen E."/>
            <person name="Repin R."/>
            <person name="Schilthuizen M."/>
            <person name="Schranz E."/>
            <person name="Heidstra R."/>
            <person name="Miyata K."/>
            <person name="Fedorova E."/>
            <person name="Kohlen W."/>
            <person name="Bisseling T."/>
            <person name="Smit S."/>
            <person name="Geurts R."/>
        </authorList>
    </citation>
    <scope>NUCLEOTIDE SEQUENCE [LARGE SCALE GENOMIC DNA]</scope>
    <source>
        <strain evidence="3">cv. RG33-2</strain>
    </source>
</reference>
<accession>A0A2P5BI37</accession>
<dbReference type="OrthoDB" id="10340338at2759"/>
<feature type="transmembrane region" description="Helical" evidence="1">
    <location>
        <begin position="76"/>
        <end position="103"/>
    </location>
</feature>
<evidence type="ECO:0000313" key="2">
    <source>
        <dbReference type="EMBL" id="PON48455.1"/>
    </source>
</evidence>
<dbReference type="AlphaFoldDB" id="A0A2P5BI37"/>
<protein>
    <recommendedName>
        <fullName evidence="4">Transmembrane protein</fullName>
    </recommendedName>
</protein>
<dbReference type="Proteomes" id="UP000237000">
    <property type="component" value="Unassembled WGS sequence"/>
</dbReference>
<feature type="transmembrane region" description="Helical" evidence="1">
    <location>
        <begin position="20"/>
        <end position="40"/>
    </location>
</feature>
<organism evidence="2 3">
    <name type="scientific">Trema orientale</name>
    <name type="common">Charcoal tree</name>
    <name type="synonym">Celtis orientalis</name>
    <dbReference type="NCBI Taxonomy" id="63057"/>
    <lineage>
        <taxon>Eukaryota</taxon>
        <taxon>Viridiplantae</taxon>
        <taxon>Streptophyta</taxon>
        <taxon>Embryophyta</taxon>
        <taxon>Tracheophyta</taxon>
        <taxon>Spermatophyta</taxon>
        <taxon>Magnoliopsida</taxon>
        <taxon>eudicotyledons</taxon>
        <taxon>Gunneridae</taxon>
        <taxon>Pentapetalae</taxon>
        <taxon>rosids</taxon>
        <taxon>fabids</taxon>
        <taxon>Rosales</taxon>
        <taxon>Cannabaceae</taxon>
        <taxon>Trema</taxon>
    </lineage>
</organism>
<evidence type="ECO:0008006" key="4">
    <source>
        <dbReference type="Google" id="ProtNLM"/>
    </source>
</evidence>
<sequence length="122" mass="13471">MIMMIEPKVWKIMIITDHTLMIIIIDGVVTILATSGVWALKARKLQESLVAAPIEIIVHVHVERYWKESSSTTCPVVVVVVVVCVVIGVVFCSSCFIVGLFFLASSLSHVLKYLLQSSLVTD</sequence>
<name>A0A2P5BI37_TREOI</name>
<dbReference type="InParanoid" id="A0A2P5BI37"/>
<gene>
    <name evidence="2" type="ORF">TorRG33x02_320400</name>
</gene>